<reference evidence="3 4" key="1">
    <citation type="submission" date="2020-03" db="EMBL/GenBank/DDBJ databases">
        <title>Genomic Encyclopedia of Type Strains, Phase IV (KMG-IV): sequencing the most valuable type-strain genomes for metagenomic binning, comparative biology and taxonomic classification.</title>
        <authorList>
            <person name="Goeker M."/>
        </authorList>
    </citation>
    <scope>NUCLEOTIDE SEQUENCE [LARGE SCALE GENOMIC DNA]</scope>
    <source>
        <strain evidence="3 4">DSM 105096</strain>
    </source>
</reference>
<name>A0ABX0X629_9BACT</name>
<accession>A0ABX0X629</accession>
<feature type="compositionally biased region" description="Basic and acidic residues" evidence="1">
    <location>
        <begin position="28"/>
        <end position="38"/>
    </location>
</feature>
<feature type="region of interest" description="Disordered" evidence="1">
    <location>
        <begin position="1"/>
        <end position="53"/>
    </location>
</feature>
<keyword evidence="4" id="KW-1185">Reference proteome</keyword>
<evidence type="ECO:0000256" key="1">
    <source>
        <dbReference type="SAM" id="MobiDB-lite"/>
    </source>
</evidence>
<dbReference type="EMBL" id="JAATJH010000001">
    <property type="protein sequence ID" value="NJC24660.1"/>
    <property type="molecule type" value="Genomic_DNA"/>
</dbReference>
<protein>
    <recommendedName>
        <fullName evidence="2">eCIS core domain-containing protein</fullName>
    </recommendedName>
</protein>
<comment type="caution">
    <text evidence="3">The sequence shown here is derived from an EMBL/GenBank/DDBJ whole genome shotgun (WGS) entry which is preliminary data.</text>
</comment>
<sequence length="439" mass="47172">MKTTQAKAAKKQSKPFFQAKTPSSVKIDGVHHAREQSAARESGMPSGKHGSSDELVASKEIVSNLESIAGSGTAIPDQVQAELGDKARTDLARVRVHASPQADALTKRLGANAFTYGKDIFFKGGKYQPATDAGKALLHHELVHVRQQSAGEKRIQRQADEEGNWLDDAVTLGGHFAEEFGESLIDVPIGMAEGGVDAVKGIATMARGAYRISPVGELMDKKQHDESEAALERVATAVREDPTVLWNAIKEPYEKAIKEGRPGKAVGRGIFDVGSAIFGGKGLSKLGKLAKVKVPAAVMKAGKAVNAKIPPGSRLRVISRLYQLRLTKVTASVTGDAEQVVVKHLERMQNLYNTTANDDAFIKLASEITQEMTDKIVVPNSRRILNGQNYNSITGLAKIKPDDLAGLGNHYSSFITKGFNHNSNPSHVNASLARLGTTW</sequence>
<proteinExistence type="predicted"/>
<dbReference type="InterPro" id="IPR025295">
    <property type="entry name" value="eCIS_core_dom"/>
</dbReference>
<dbReference type="RefSeq" id="WP_168035477.1">
    <property type="nucleotide sequence ID" value="NZ_JAATJH010000001.1"/>
</dbReference>
<evidence type="ECO:0000259" key="2">
    <source>
        <dbReference type="Pfam" id="PF13699"/>
    </source>
</evidence>
<dbReference type="Proteomes" id="UP000770785">
    <property type="component" value="Unassembled WGS sequence"/>
</dbReference>
<organism evidence="3 4">
    <name type="scientific">Neolewinella antarctica</name>
    <dbReference type="NCBI Taxonomy" id="442734"/>
    <lineage>
        <taxon>Bacteria</taxon>
        <taxon>Pseudomonadati</taxon>
        <taxon>Bacteroidota</taxon>
        <taxon>Saprospiria</taxon>
        <taxon>Saprospirales</taxon>
        <taxon>Lewinellaceae</taxon>
        <taxon>Neolewinella</taxon>
    </lineage>
</organism>
<evidence type="ECO:0000313" key="4">
    <source>
        <dbReference type="Proteomes" id="UP000770785"/>
    </source>
</evidence>
<feature type="domain" description="eCIS core" evidence="2">
    <location>
        <begin position="75"/>
        <end position="151"/>
    </location>
</feature>
<gene>
    <name evidence="3" type="ORF">GGR27_000141</name>
</gene>
<evidence type="ECO:0000313" key="3">
    <source>
        <dbReference type="EMBL" id="NJC24660.1"/>
    </source>
</evidence>
<dbReference type="Pfam" id="PF13699">
    <property type="entry name" value="eCIS_core"/>
    <property type="match status" value="1"/>
</dbReference>